<organism evidence="5">
    <name type="scientific">Hirondellea gigas</name>
    <dbReference type="NCBI Taxonomy" id="1518452"/>
    <lineage>
        <taxon>Eukaryota</taxon>
        <taxon>Metazoa</taxon>
        <taxon>Ecdysozoa</taxon>
        <taxon>Arthropoda</taxon>
        <taxon>Crustacea</taxon>
        <taxon>Multicrustacea</taxon>
        <taxon>Malacostraca</taxon>
        <taxon>Eumalacostraca</taxon>
        <taxon>Peracarida</taxon>
        <taxon>Amphipoda</taxon>
        <taxon>Amphilochidea</taxon>
        <taxon>Lysianassida</taxon>
        <taxon>Lysianassidira</taxon>
        <taxon>Lysianassoidea</taxon>
        <taxon>Lysianassidae</taxon>
        <taxon>Hirondellea</taxon>
    </lineage>
</organism>
<dbReference type="EMBL" id="IACF01003662">
    <property type="protein sequence ID" value="LAB69273.1"/>
    <property type="molecule type" value="mRNA"/>
</dbReference>
<evidence type="ECO:0000259" key="4">
    <source>
        <dbReference type="Pfam" id="PF08241"/>
    </source>
</evidence>
<dbReference type="AlphaFoldDB" id="A0A2P2I5G2"/>
<comment type="similarity">
    <text evidence="1">Belongs to the methyltransferase superfamily.</text>
</comment>
<evidence type="ECO:0000313" key="6">
    <source>
        <dbReference type="EMBL" id="LAC24271.1"/>
    </source>
</evidence>
<keyword evidence="2 5" id="KW-0489">Methyltransferase</keyword>
<sequence>MSQRYFEGVKLASTYQRVRPSPPQSLIDSIINYIKQKHVGPLRDAVDVGCGSGQVSRVVAPYFTSVVGMDVSPAMVEVASNLENPSNVTFVVVGSEEEYPVAAESCSLVVSCMAAHWFDMPRYFVQAHRVLRPGGVIAHVGYLVPELHWPGKSHLLQEIMVDIHLNEMGQYFGRSNRDDIDGSYTAAKYDMPYEEHHREDGMHEASLELPVSAMGDYITTMSGFSGYRHHLGEQKATLLKQQYMDRIMKVLDVSSSPEETMLTIKFRYFLSMGRKPLTDNSGQ</sequence>
<dbReference type="EMBL" id="IACT01005104">
    <property type="protein sequence ID" value="LAC24271.1"/>
    <property type="molecule type" value="mRNA"/>
</dbReference>
<evidence type="ECO:0000256" key="1">
    <source>
        <dbReference type="ARBA" id="ARBA00008361"/>
    </source>
</evidence>
<dbReference type="Gene3D" id="3.40.50.150">
    <property type="entry name" value="Vaccinia Virus protein VP39"/>
    <property type="match status" value="1"/>
</dbReference>
<accession>A0A2P2I5G2</accession>
<dbReference type="SUPFAM" id="SSF53335">
    <property type="entry name" value="S-adenosyl-L-methionine-dependent methyltransferases"/>
    <property type="match status" value="1"/>
</dbReference>
<reference evidence="6" key="1">
    <citation type="submission" date="2017-11" db="EMBL/GenBank/DDBJ databases">
        <title>The sensing device of the deep-sea amphipod.</title>
        <authorList>
            <person name="Kobayashi H."/>
            <person name="Nagahama T."/>
            <person name="Arai W."/>
            <person name="Sasagawa Y."/>
            <person name="Umeda M."/>
            <person name="Hayashi T."/>
            <person name="Nikaido I."/>
            <person name="Watanabe H."/>
            <person name="Oguri K."/>
            <person name="Kitazato H."/>
            <person name="Fujioka K."/>
            <person name="Kido Y."/>
            <person name="Takami H."/>
        </authorList>
    </citation>
    <scope>NUCLEOTIDE SEQUENCE</scope>
    <source>
        <tissue evidence="6">Whole body</tissue>
    </source>
</reference>
<dbReference type="PANTHER" id="PTHR44942:SF4">
    <property type="entry name" value="METHYLTRANSFERASE TYPE 11 DOMAIN-CONTAINING PROTEIN"/>
    <property type="match status" value="1"/>
</dbReference>
<dbReference type="GO" id="GO:0008757">
    <property type="term" value="F:S-adenosylmethionine-dependent methyltransferase activity"/>
    <property type="evidence" value="ECO:0007669"/>
    <property type="project" value="InterPro"/>
</dbReference>
<dbReference type="GO" id="GO:0032259">
    <property type="term" value="P:methylation"/>
    <property type="evidence" value="ECO:0007669"/>
    <property type="project" value="UniProtKB-KW"/>
</dbReference>
<evidence type="ECO:0000313" key="5">
    <source>
        <dbReference type="EMBL" id="LAB69273.1"/>
    </source>
</evidence>
<dbReference type="InterPro" id="IPR013216">
    <property type="entry name" value="Methyltransf_11"/>
</dbReference>
<evidence type="ECO:0000256" key="3">
    <source>
        <dbReference type="ARBA" id="ARBA00022679"/>
    </source>
</evidence>
<protein>
    <submittedName>
        <fullName evidence="5 6">Methyltransferase DDB_G0268948</fullName>
    </submittedName>
</protein>
<keyword evidence="3 5" id="KW-0808">Transferase</keyword>
<dbReference type="PANTHER" id="PTHR44942">
    <property type="entry name" value="METHYLTRANSF_11 DOMAIN-CONTAINING PROTEIN"/>
    <property type="match status" value="1"/>
</dbReference>
<dbReference type="InterPro" id="IPR051052">
    <property type="entry name" value="Diverse_substrate_MTase"/>
</dbReference>
<name>A0A2P2I5G2_9CRUS</name>
<dbReference type="Pfam" id="PF08241">
    <property type="entry name" value="Methyltransf_11"/>
    <property type="match status" value="1"/>
</dbReference>
<dbReference type="InterPro" id="IPR029063">
    <property type="entry name" value="SAM-dependent_MTases_sf"/>
</dbReference>
<dbReference type="CDD" id="cd02440">
    <property type="entry name" value="AdoMet_MTases"/>
    <property type="match status" value="1"/>
</dbReference>
<feature type="domain" description="Methyltransferase type 11" evidence="4">
    <location>
        <begin position="46"/>
        <end position="138"/>
    </location>
</feature>
<reference evidence="5" key="2">
    <citation type="journal article" date="2018" name="Biosci. Biotechnol. Biochem.">
        <title>Polysaccharide hydrolase of the hadal zone amphipods Hirondellea gigas.</title>
        <authorList>
            <person name="Kobayashi H."/>
            <person name="Nagahama T."/>
            <person name="Arai W."/>
            <person name="Sasagawa Y."/>
            <person name="Umeda M."/>
            <person name="Hayashi T."/>
            <person name="Nikaido I."/>
            <person name="Watanabe H."/>
            <person name="Oguri K."/>
            <person name="Kitazato H."/>
            <person name="Fujioka K."/>
            <person name="Kido Y."/>
            <person name="Takami H."/>
        </authorList>
    </citation>
    <scope>NUCLEOTIDE SEQUENCE</scope>
    <source>
        <tissue evidence="5">Whole body</tissue>
    </source>
</reference>
<proteinExistence type="evidence at transcript level"/>
<evidence type="ECO:0000256" key="2">
    <source>
        <dbReference type="ARBA" id="ARBA00022603"/>
    </source>
</evidence>